<dbReference type="Gene3D" id="1.25.40.720">
    <property type="entry name" value="Telomere length regulation protein 2, C-terminal domain"/>
    <property type="match status" value="1"/>
</dbReference>
<dbReference type="Pfam" id="PF10193">
    <property type="entry name" value="Telomere_reg-2"/>
    <property type="match status" value="1"/>
</dbReference>
<dbReference type="InterPro" id="IPR019337">
    <property type="entry name" value="Telomere_length_regulation_dom"/>
</dbReference>
<evidence type="ECO:0000313" key="5">
    <source>
        <dbReference type="Proteomes" id="UP000772434"/>
    </source>
</evidence>
<feature type="region of interest" description="Disordered" evidence="2">
    <location>
        <begin position="485"/>
        <end position="555"/>
    </location>
</feature>
<dbReference type="InterPro" id="IPR038528">
    <property type="entry name" value="TEL2_C_sf"/>
</dbReference>
<sequence>MDPPSDSEVRDLLHQLQHPVSDLSTLLSLIAAPLDCISLLPPIFRRYHSTSLSSGSIRISVHVPLLQRALLQHVLPTWDSELREQKCLSLLDQYFCPDLFSFASPAAGEVALLAYSTILSVPFTNHSLRLLARLSKEYPFDRLHSFIFSQKDSPVKLNRKWEDCVQTVVTVPAKVGNYCGPRKQNIPSLLEHGKYFDNLSIRCEALIAASTQDTLGSIVFLLTKLIRLGVFPLHPPISDSQPSFFRAVLPELRAKVTRDDGESYFKPWSHIFRGFESSFALQHVLTSLFACLQTPESVTDDSPRINASVKREGLLLSKLCPLKADDVELWPSISAVMLSREWNESLSRIFVCAVVKCDNSSKVLNLLLNDAVSLWSSPDHIKHSLVSRHRYLTALVLLAVSFFPPSSPEVVSLVLSSEFISGISVYISSTDNYIRHCGMLVAEVAAHRAGKSLDFKDWEGDDSGKPWARNFRKLLERNRDADADLSVLDEESQSQEVPRIASAQEEKSEPRKPVIINSNGYDSDDSITGYDSVPSSRSSSPTPSELDEIEKDPSLNVGQKKISRPVYLAQLGSMIRSMSGTKENPAEEADKIEIALNCAEELIRKKKDYGTELAENAINLAYGLVGLQDNFDLIGFETLRQNALNALVACSPRKATPCIIEEFFKNQYSTDQRYAMLNALAIGARELASLPVPSTSFPSKRLPAPLHQKYLPLTGPLPQILNGITRQAIDRGKEATEDKVPEIIRERRFRVQKPRPISEVDPWSSSSRNSMALPPKETTFNEVAAEFFIAPLINRFWLFLRDERTREERTAYHEGRNKYHGAGTGLILNPLILSQFLRTLTVLVHASEHAPMWRGSIAPDSLELALTLGTKPMSVAETADQPMDSSDRGAREASVLASALELSLIVLDGCIQLDGGRSLSLDHTALLMNVNEWANVVFSKLEDGIKLSGGGGEEGVNLRRAASGVILKVDEIVSKYRRSMIDTWQ</sequence>
<evidence type="ECO:0000256" key="2">
    <source>
        <dbReference type="SAM" id="MobiDB-lite"/>
    </source>
</evidence>
<dbReference type="EMBL" id="JADNRY010000046">
    <property type="protein sequence ID" value="KAF9069948.1"/>
    <property type="molecule type" value="Genomic_DNA"/>
</dbReference>
<evidence type="ECO:0000256" key="1">
    <source>
        <dbReference type="ARBA" id="ARBA00006133"/>
    </source>
</evidence>
<evidence type="ECO:0000259" key="3">
    <source>
        <dbReference type="Pfam" id="PF10193"/>
    </source>
</evidence>
<dbReference type="GO" id="GO:0051879">
    <property type="term" value="F:Hsp90 protein binding"/>
    <property type="evidence" value="ECO:0007669"/>
    <property type="project" value="TreeGrafter"/>
</dbReference>
<dbReference type="Proteomes" id="UP000772434">
    <property type="component" value="Unassembled WGS sequence"/>
</dbReference>
<dbReference type="PANTHER" id="PTHR15830:SF10">
    <property type="entry name" value="TELOMERE LENGTH REGULATION PROTEIN TEL2 HOMOLOG"/>
    <property type="match status" value="1"/>
</dbReference>
<dbReference type="AlphaFoldDB" id="A0A9P5U9E8"/>
<name>A0A9P5U9E8_9AGAR</name>
<feature type="compositionally biased region" description="Low complexity" evidence="2">
    <location>
        <begin position="532"/>
        <end position="544"/>
    </location>
</feature>
<protein>
    <submittedName>
        <fullName evidence="4">Telomere length regulation protein-domain-containing protein</fullName>
    </submittedName>
</protein>
<dbReference type="GO" id="GO:0051083">
    <property type="term" value="P:'de novo' cotranslational protein folding"/>
    <property type="evidence" value="ECO:0007669"/>
    <property type="project" value="TreeGrafter"/>
</dbReference>
<comment type="caution">
    <text evidence="4">The sequence shown here is derived from an EMBL/GenBank/DDBJ whole genome shotgun (WGS) entry which is preliminary data.</text>
</comment>
<dbReference type="OrthoDB" id="10254187at2759"/>
<dbReference type="InterPro" id="IPR051970">
    <property type="entry name" value="TEL2_Regulation"/>
</dbReference>
<evidence type="ECO:0000313" key="4">
    <source>
        <dbReference type="EMBL" id="KAF9069948.1"/>
    </source>
</evidence>
<dbReference type="GO" id="GO:0005829">
    <property type="term" value="C:cytosol"/>
    <property type="evidence" value="ECO:0007669"/>
    <property type="project" value="TreeGrafter"/>
</dbReference>
<dbReference type="GO" id="GO:0042162">
    <property type="term" value="F:telomeric DNA binding"/>
    <property type="evidence" value="ECO:0007669"/>
    <property type="project" value="TreeGrafter"/>
</dbReference>
<gene>
    <name evidence="4" type="ORF">BDP27DRAFT_1293379</name>
</gene>
<feature type="domain" description="Telomere length regulation protein conserved" evidence="3">
    <location>
        <begin position="565"/>
        <end position="684"/>
    </location>
</feature>
<dbReference type="PANTHER" id="PTHR15830">
    <property type="entry name" value="TELOMERE LENGTH REGULATION PROTEIN TEL2 FAMILY MEMBER"/>
    <property type="match status" value="1"/>
</dbReference>
<accession>A0A9P5U9E8</accession>
<proteinExistence type="inferred from homology"/>
<comment type="similarity">
    <text evidence="1">Belongs to the TEL2 family.</text>
</comment>
<keyword evidence="5" id="KW-1185">Reference proteome</keyword>
<organism evidence="4 5">
    <name type="scientific">Rhodocollybia butyracea</name>
    <dbReference type="NCBI Taxonomy" id="206335"/>
    <lineage>
        <taxon>Eukaryota</taxon>
        <taxon>Fungi</taxon>
        <taxon>Dikarya</taxon>
        <taxon>Basidiomycota</taxon>
        <taxon>Agaricomycotina</taxon>
        <taxon>Agaricomycetes</taxon>
        <taxon>Agaricomycetidae</taxon>
        <taxon>Agaricales</taxon>
        <taxon>Marasmiineae</taxon>
        <taxon>Omphalotaceae</taxon>
        <taxon>Rhodocollybia</taxon>
    </lineage>
</organism>
<reference evidence="4" key="1">
    <citation type="submission" date="2020-11" db="EMBL/GenBank/DDBJ databases">
        <authorList>
            <consortium name="DOE Joint Genome Institute"/>
            <person name="Ahrendt S."/>
            <person name="Riley R."/>
            <person name="Andreopoulos W."/>
            <person name="Labutti K."/>
            <person name="Pangilinan J."/>
            <person name="Ruiz-Duenas F.J."/>
            <person name="Barrasa J.M."/>
            <person name="Sanchez-Garcia M."/>
            <person name="Camarero S."/>
            <person name="Miyauchi S."/>
            <person name="Serrano A."/>
            <person name="Linde D."/>
            <person name="Babiker R."/>
            <person name="Drula E."/>
            <person name="Ayuso-Fernandez I."/>
            <person name="Pacheco R."/>
            <person name="Padilla G."/>
            <person name="Ferreira P."/>
            <person name="Barriuso J."/>
            <person name="Kellner H."/>
            <person name="Castanera R."/>
            <person name="Alfaro M."/>
            <person name="Ramirez L."/>
            <person name="Pisabarro A.G."/>
            <person name="Kuo A."/>
            <person name="Tritt A."/>
            <person name="Lipzen A."/>
            <person name="He G."/>
            <person name="Yan M."/>
            <person name="Ng V."/>
            <person name="Cullen D."/>
            <person name="Martin F."/>
            <person name="Rosso M.-N."/>
            <person name="Henrissat B."/>
            <person name="Hibbett D."/>
            <person name="Martinez A.T."/>
            <person name="Grigoriev I.V."/>
        </authorList>
    </citation>
    <scope>NUCLEOTIDE SEQUENCE</scope>
    <source>
        <strain evidence="4">AH 40177</strain>
    </source>
</reference>